<name>A0A0L7LJS3_OPEBR</name>
<sequence>MRIDFETFNLAPPTTVIYIRVNASTNSRSIRINFKIADRNTQPNLPQATWKIKVTQLECFNTLG</sequence>
<proteinExistence type="predicted"/>
<feature type="non-terminal residue" evidence="1">
    <location>
        <position position="1"/>
    </location>
</feature>
<keyword evidence="2" id="KW-1185">Reference proteome</keyword>
<evidence type="ECO:0000313" key="2">
    <source>
        <dbReference type="Proteomes" id="UP000037510"/>
    </source>
</evidence>
<feature type="non-terminal residue" evidence="1">
    <location>
        <position position="64"/>
    </location>
</feature>
<dbReference type="EMBL" id="JTDY01000805">
    <property type="protein sequence ID" value="KOB75813.1"/>
    <property type="molecule type" value="Genomic_DNA"/>
</dbReference>
<protein>
    <submittedName>
        <fullName evidence="1">Uncharacterized protein</fullName>
    </submittedName>
</protein>
<organism evidence="1 2">
    <name type="scientific">Operophtera brumata</name>
    <name type="common">Winter moth</name>
    <name type="synonym">Phalaena brumata</name>
    <dbReference type="NCBI Taxonomy" id="104452"/>
    <lineage>
        <taxon>Eukaryota</taxon>
        <taxon>Metazoa</taxon>
        <taxon>Ecdysozoa</taxon>
        <taxon>Arthropoda</taxon>
        <taxon>Hexapoda</taxon>
        <taxon>Insecta</taxon>
        <taxon>Pterygota</taxon>
        <taxon>Neoptera</taxon>
        <taxon>Endopterygota</taxon>
        <taxon>Lepidoptera</taxon>
        <taxon>Glossata</taxon>
        <taxon>Ditrysia</taxon>
        <taxon>Geometroidea</taxon>
        <taxon>Geometridae</taxon>
        <taxon>Larentiinae</taxon>
        <taxon>Operophtera</taxon>
    </lineage>
</organism>
<comment type="caution">
    <text evidence="1">The sequence shown here is derived from an EMBL/GenBank/DDBJ whole genome shotgun (WGS) entry which is preliminary data.</text>
</comment>
<reference evidence="1 2" key="1">
    <citation type="journal article" date="2015" name="Genome Biol. Evol.">
        <title>The genome of winter moth (Operophtera brumata) provides a genomic perspective on sexual dimorphism and phenology.</title>
        <authorList>
            <person name="Derks M.F."/>
            <person name="Smit S."/>
            <person name="Salis L."/>
            <person name="Schijlen E."/>
            <person name="Bossers A."/>
            <person name="Mateman C."/>
            <person name="Pijl A.S."/>
            <person name="de Ridder D."/>
            <person name="Groenen M.A."/>
            <person name="Visser M.E."/>
            <person name="Megens H.J."/>
        </authorList>
    </citation>
    <scope>NUCLEOTIDE SEQUENCE [LARGE SCALE GENOMIC DNA]</scope>
    <source>
        <strain evidence="1">WM2013NL</strain>
        <tissue evidence="1">Head and thorax</tissue>
    </source>
</reference>
<gene>
    <name evidence="1" type="ORF">OBRU01_06934</name>
</gene>
<dbReference type="Proteomes" id="UP000037510">
    <property type="component" value="Unassembled WGS sequence"/>
</dbReference>
<evidence type="ECO:0000313" key="1">
    <source>
        <dbReference type="EMBL" id="KOB75813.1"/>
    </source>
</evidence>
<dbReference type="AlphaFoldDB" id="A0A0L7LJS3"/>
<accession>A0A0L7LJS3</accession>